<evidence type="ECO:0000313" key="2">
    <source>
        <dbReference type="EMBL" id="KAK2090344.1"/>
    </source>
</evidence>
<sequence>MEDGPPLQESLLLAQHSARPYIASSQTLARLETLMMPQSNAQILQAQVPPVFLQQQQQYQYLQQPQEHTPPPHLAALGHGPLSSLSPLAVEGPVSAQASSATSGSAHVAQMEAVLRENARLQRDNERLQRELESSVEKTGRIEKVGPAGASEGQTRKGPRGAAWGVGSPRRSRGA</sequence>
<dbReference type="Proteomes" id="UP001266305">
    <property type="component" value="Unassembled WGS sequence"/>
</dbReference>
<evidence type="ECO:0000256" key="1">
    <source>
        <dbReference type="SAM" id="MobiDB-lite"/>
    </source>
</evidence>
<feature type="compositionally biased region" description="Basic and acidic residues" evidence="1">
    <location>
        <begin position="119"/>
        <end position="144"/>
    </location>
</feature>
<reference evidence="2 3" key="1">
    <citation type="submission" date="2023-05" db="EMBL/GenBank/DDBJ databases">
        <title>B98-5 Cell Line De Novo Hybrid Assembly: An Optical Mapping Approach.</title>
        <authorList>
            <person name="Kananen K."/>
            <person name="Auerbach J.A."/>
            <person name="Kautto E."/>
            <person name="Blachly J.S."/>
        </authorList>
    </citation>
    <scope>NUCLEOTIDE SEQUENCE [LARGE SCALE GENOMIC DNA]</scope>
    <source>
        <strain evidence="2">B95-8</strain>
        <tissue evidence="2">Cell line</tissue>
    </source>
</reference>
<accession>A0ABQ9TZV6</accession>
<organism evidence="2 3">
    <name type="scientific">Saguinus oedipus</name>
    <name type="common">Cotton-top tamarin</name>
    <name type="synonym">Oedipomidas oedipus</name>
    <dbReference type="NCBI Taxonomy" id="9490"/>
    <lineage>
        <taxon>Eukaryota</taxon>
        <taxon>Metazoa</taxon>
        <taxon>Chordata</taxon>
        <taxon>Craniata</taxon>
        <taxon>Vertebrata</taxon>
        <taxon>Euteleostomi</taxon>
        <taxon>Mammalia</taxon>
        <taxon>Eutheria</taxon>
        <taxon>Euarchontoglires</taxon>
        <taxon>Primates</taxon>
        <taxon>Haplorrhini</taxon>
        <taxon>Platyrrhini</taxon>
        <taxon>Cebidae</taxon>
        <taxon>Callitrichinae</taxon>
        <taxon>Saguinus</taxon>
    </lineage>
</organism>
<evidence type="ECO:0000313" key="3">
    <source>
        <dbReference type="Proteomes" id="UP001266305"/>
    </source>
</evidence>
<protein>
    <submittedName>
        <fullName evidence="2">Angiomotin-like protein 2</fullName>
    </submittedName>
</protein>
<name>A0ABQ9TZV6_SAGOE</name>
<feature type="region of interest" description="Disordered" evidence="1">
    <location>
        <begin position="62"/>
        <end position="106"/>
    </location>
</feature>
<comment type="caution">
    <text evidence="2">The sequence shown here is derived from an EMBL/GenBank/DDBJ whole genome shotgun (WGS) entry which is preliminary data.</text>
</comment>
<dbReference type="EMBL" id="JASSZA010000017">
    <property type="protein sequence ID" value="KAK2090344.1"/>
    <property type="molecule type" value="Genomic_DNA"/>
</dbReference>
<gene>
    <name evidence="2" type="primary">AMOTL2_2</name>
    <name evidence="2" type="ORF">P7K49_031600</name>
</gene>
<proteinExistence type="predicted"/>
<feature type="region of interest" description="Disordered" evidence="1">
    <location>
        <begin position="119"/>
        <end position="175"/>
    </location>
</feature>
<keyword evidence="3" id="KW-1185">Reference proteome</keyword>
<feature type="compositionally biased region" description="Low complexity" evidence="1">
    <location>
        <begin position="74"/>
        <end position="106"/>
    </location>
</feature>